<evidence type="ECO:0000256" key="1">
    <source>
        <dbReference type="SAM" id="MobiDB-lite"/>
    </source>
</evidence>
<feature type="compositionally biased region" description="Basic and acidic residues" evidence="1">
    <location>
        <begin position="156"/>
        <end position="176"/>
    </location>
</feature>
<feature type="compositionally biased region" description="Low complexity" evidence="1">
    <location>
        <begin position="194"/>
        <end position="204"/>
    </location>
</feature>
<feature type="region of interest" description="Disordered" evidence="1">
    <location>
        <begin position="336"/>
        <end position="356"/>
    </location>
</feature>
<dbReference type="HOGENOM" id="CLU_057223_1_0_1"/>
<dbReference type="GO" id="GO:0008017">
    <property type="term" value="F:microtubule binding"/>
    <property type="evidence" value="ECO:0007669"/>
    <property type="project" value="InterPro"/>
</dbReference>
<feature type="region of interest" description="Disordered" evidence="1">
    <location>
        <begin position="378"/>
        <end position="405"/>
    </location>
</feature>
<evidence type="ECO:0000313" key="3">
    <source>
        <dbReference type="Proteomes" id="UP000017836"/>
    </source>
</evidence>
<dbReference type="STRING" id="13333.W1PYU7"/>
<dbReference type="EMBL" id="KI392614">
    <property type="protein sequence ID" value="ERN12690.1"/>
    <property type="molecule type" value="Genomic_DNA"/>
</dbReference>
<evidence type="ECO:0008006" key="4">
    <source>
        <dbReference type="Google" id="ProtNLM"/>
    </source>
</evidence>
<dbReference type="OMA" id="ISPARNC"/>
<feature type="compositionally biased region" description="Basic and acidic residues" evidence="1">
    <location>
        <begin position="205"/>
        <end position="222"/>
    </location>
</feature>
<gene>
    <name evidence="2" type="ORF">AMTR_s00025p00248400</name>
</gene>
<dbReference type="eggNOG" id="KOG1674">
    <property type="taxonomic scope" value="Eukaryota"/>
</dbReference>
<dbReference type="GO" id="GO:0009574">
    <property type="term" value="C:preprophase band"/>
    <property type="evidence" value="ECO:0000318"/>
    <property type="project" value="GO_Central"/>
</dbReference>
<dbReference type="Gramene" id="ERN12690">
    <property type="protein sequence ID" value="ERN12690"/>
    <property type="gene ID" value="AMTR_s00025p00248400"/>
</dbReference>
<dbReference type="AlphaFoldDB" id="W1PYU7"/>
<dbReference type="PANTHER" id="PTHR35728">
    <property type="entry name" value="MICROTUBULE-BINDING PROTEIN TANGLED-RELATED"/>
    <property type="match status" value="1"/>
</dbReference>
<dbReference type="Proteomes" id="UP000017836">
    <property type="component" value="Unassembled WGS sequence"/>
</dbReference>
<dbReference type="GO" id="GO:0005875">
    <property type="term" value="C:microtubule associated complex"/>
    <property type="evidence" value="ECO:0000318"/>
    <property type="project" value="GO_Central"/>
</dbReference>
<feature type="region of interest" description="Disordered" evidence="1">
    <location>
        <begin position="136"/>
        <end position="234"/>
    </location>
</feature>
<evidence type="ECO:0000313" key="2">
    <source>
        <dbReference type="EMBL" id="ERN12690.1"/>
    </source>
</evidence>
<proteinExistence type="predicted"/>
<organism evidence="2 3">
    <name type="scientific">Amborella trichopoda</name>
    <dbReference type="NCBI Taxonomy" id="13333"/>
    <lineage>
        <taxon>Eukaryota</taxon>
        <taxon>Viridiplantae</taxon>
        <taxon>Streptophyta</taxon>
        <taxon>Embryophyta</taxon>
        <taxon>Tracheophyta</taxon>
        <taxon>Spermatophyta</taxon>
        <taxon>Magnoliopsida</taxon>
        <taxon>Amborellales</taxon>
        <taxon>Amborellaceae</taxon>
        <taxon>Amborella</taxon>
    </lineage>
</organism>
<dbReference type="GO" id="GO:0000911">
    <property type="term" value="P:cytokinesis by cell plate formation"/>
    <property type="evidence" value="ECO:0000318"/>
    <property type="project" value="GO_Central"/>
</dbReference>
<name>W1PYU7_AMBTC</name>
<dbReference type="GO" id="GO:2000694">
    <property type="term" value="P:regulation of phragmoplast microtubule organization"/>
    <property type="evidence" value="ECO:0007669"/>
    <property type="project" value="InterPro"/>
</dbReference>
<sequence>MVAKTPPSKESHRPMDQMSAFNPILVRETVRKVDKVMARLQELQYTVTGGTKVIGGVNLSPRSTRGYIRTSLRCKQESIRIRNTALRKAPCAEIERNSTGEWRRMSLPAMLVGETVGEILQASKFAKQLVDATRVLSNSNDPKTPVGTKTKPNNKTRIELHTRRKKEKQERGKPEVRGSPPLRRARSRINFKVSAASERLMASSERAEASSERKAGEKKDNQQQHAALRVSPKHKPWARKAVLFPNPLFLSSPSSQKPKFIGKTRSPIIARTSFASPSQTPKFTGKTRSPPFSQKPKLMGKTRSPHKTRSPPHIFAIKSPDPPPSMKFSVKIKSPPLNIAKKPGHSSLKSPPSRMNRASRVYRSISPSNLAKRLGSPLKKRLGSPLKSAKQMLVGSRSLRQGSSVSELLMRRFSGSFSGIQVGS</sequence>
<feature type="region of interest" description="Disordered" evidence="1">
    <location>
        <begin position="275"/>
        <end position="322"/>
    </location>
</feature>
<protein>
    <recommendedName>
        <fullName evidence="4">Microtubule-binding protein TANGLED</fullName>
    </recommendedName>
</protein>
<dbReference type="OrthoDB" id="1939732at2759"/>
<dbReference type="InterPro" id="IPR044709">
    <property type="entry name" value="TAN1"/>
</dbReference>
<dbReference type="PANTHER" id="PTHR35728:SF1">
    <property type="entry name" value="MICROTUBULE-BINDING PROTEIN TANGLED-RELATED"/>
    <property type="match status" value="1"/>
</dbReference>
<accession>W1PYU7</accession>
<reference evidence="3" key="1">
    <citation type="journal article" date="2013" name="Science">
        <title>The Amborella genome and the evolution of flowering plants.</title>
        <authorList>
            <consortium name="Amborella Genome Project"/>
        </authorList>
    </citation>
    <scope>NUCLEOTIDE SEQUENCE [LARGE SCALE GENOMIC DNA]</scope>
</reference>
<keyword evidence="3" id="KW-1185">Reference proteome</keyword>
<feature type="compositionally biased region" description="Basic residues" evidence="1">
    <location>
        <begin position="298"/>
        <end position="310"/>
    </location>
</feature>
<feature type="compositionally biased region" description="Polar residues" evidence="1">
    <location>
        <begin position="275"/>
        <end position="292"/>
    </location>
</feature>